<reference evidence="1" key="1">
    <citation type="submission" date="2021-02" db="EMBL/GenBank/DDBJ databases">
        <authorList>
            <person name="Dougan E. K."/>
            <person name="Rhodes N."/>
            <person name="Thang M."/>
            <person name="Chan C."/>
        </authorList>
    </citation>
    <scope>NUCLEOTIDE SEQUENCE</scope>
</reference>
<name>A0A813EEU7_POLGL</name>
<gene>
    <name evidence="1" type="ORF">PGLA1383_LOCUS17493</name>
</gene>
<dbReference type="AlphaFoldDB" id="A0A813EEU7"/>
<dbReference type="EMBL" id="CAJNNV010010835">
    <property type="protein sequence ID" value="CAE8599122.1"/>
    <property type="molecule type" value="Genomic_DNA"/>
</dbReference>
<organism evidence="1 2">
    <name type="scientific">Polarella glacialis</name>
    <name type="common">Dinoflagellate</name>
    <dbReference type="NCBI Taxonomy" id="89957"/>
    <lineage>
        <taxon>Eukaryota</taxon>
        <taxon>Sar</taxon>
        <taxon>Alveolata</taxon>
        <taxon>Dinophyceae</taxon>
        <taxon>Suessiales</taxon>
        <taxon>Suessiaceae</taxon>
        <taxon>Polarella</taxon>
    </lineage>
</organism>
<comment type="caution">
    <text evidence="1">The sequence shown here is derived from an EMBL/GenBank/DDBJ whole genome shotgun (WGS) entry which is preliminary data.</text>
</comment>
<evidence type="ECO:0000313" key="1">
    <source>
        <dbReference type="EMBL" id="CAE8599122.1"/>
    </source>
</evidence>
<accession>A0A813EEU7</accession>
<evidence type="ECO:0000313" key="2">
    <source>
        <dbReference type="Proteomes" id="UP000654075"/>
    </source>
</evidence>
<proteinExistence type="predicted"/>
<protein>
    <submittedName>
        <fullName evidence="1">Uncharacterized protein</fullName>
    </submittedName>
</protein>
<dbReference type="Proteomes" id="UP000654075">
    <property type="component" value="Unassembled WGS sequence"/>
</dbReference>
<keyword evidence="2" id="KW-1185">Reference proteome</keyword>
<sequence>MGILGWASWDRQVMFALCYSKLFEGSNAVGRIEGFGIKPSNDSHAEITALRKVAVCPDTCLIPLIDSARAERRAHMTSVTKHVHPPLAMHQQ</sequence>